<name>A0A517VSN4_9PLAN</name>
<evidence type="ECO:0000313" key="3">
    <source>
        <dbReference type="EMBL" id="QDT96017.1"/>
    </source>
</evidence>
<evidence type="ECO:0000313" key="4">
    <source>
        <dbReference type="Proteomes" id="UP000318704"/>
    </source>
</evidence>
<organism evidence="3 4">
    <name type="scientific">Gimesia aquarii</name>
    <dbReference type="NCBI Taxonomy" id="2527964"/>
    <lineage>
        <taxon>Bacteria</taxon>
        <taxon>Pseudomonadati</taxon>
        <taxon>Planctomycetota</taxon>
        <taxon>Planctomycetia</taxon>
        <taxon>Planctomycetales</taxon>
        <taxon>Planctomycetaceae</taxon>
        <taxon>Gimesia</taxon>
    </lineage>
</organism>
<evidence type="ECO:0008006" key="5">
    <source>
        <dbReference type="Google" id="ProtNLM"/>
    </source>
</evidence>
<evidence type="ECO:0000256" key="1">
    <source>
        <dbReference type="SAM" id="Coils"/>
    </source>
</evidence>
<feature type="transmembrane region" description="Helical" evidence="2">
    <location>
        <begin position="114"/>
        <end position="139"/>
    </location>
</feature>
<dbReference type="KEGG" id="gaw:V144x_14700"/>
<dbReference type="InterPro" id="IPR011990">
    <property type="entry name" value="TPR-like_helical_dom_sf"/>
</dbReference>
<keyword evidence="2" id="KW-0472">Membrane</keyword>
<dbReference type="EMBL" id="CP037920">
    <property type="protein sequence ID" value="QDT96017.1"/>
    <property type="molecule type" value="Genomic_DNA"/>
</dbReference>
<dbReference type="Proteomes" id="UP000318704">
    <property type="component" value="Chromosome"/>
</dbReference>
<sequence length="374" mass="42652">MPEYFYTATDQSGKRETECIQAASAQEALHQLKTDEYHDIVLHTDDIAAATLELMPRKVSTKGPISPADFIALRNMSSGGVFLLTLKKLYQRFFWIFLFGSFFIFLVDRESDRLVSSLVVLTVPLILFPPLIALLTTLFTPASKYNRILEDLCWGRWNEALKRLPQIRKKLPPMEFASRQAAALAGLGKLDEALEVMEPFSDASKIPHWLYLTRLAEMYESANQLERSLECRVQAYEGDPGNSALQLGYANTLLKLDQDTERAQELIEEIEQQQLSDILETVFPLAKGLLELNRRNYQRAVQQLTEAENRLKPLVKNQPFSRLYTDVARAYTAIALAELGETEKAEALYQLALPRLKALNSKRTMKRYEVAVKR</sequence>
<reference evidence="3 4" key="1">
    <citation type="submission" date="2019-03" db="EMBL/GenBank/DDBJ databases">
        <title>Deep-cultivation of Planctomycetes and their phenomic and genomic characterization uncovers novel biology.</title>
        <authorList>
            <person name="Wiegand S."/>
            <person name="Jogler M."/>
            <person name="Boedeker C."/>
            <person name="Pinto D."/>
            <person name="Vollmers J."/>
            <person name="Rivas-Marin E."/>
            <person name="Kohn T."/>
            <person name="Peeters S.H."/>
            <person name="Heuer A."/>
            <person name="Rast P."/>
            <person name="Oberbeckmann S."/>
            <person name="Bunk B."/>
            <person name="Jeske O."/>
            <person name="Meyerdierks A."/>
            <person name="Storesund J.E."/>
            <person name="Kallscheuer N."/>
            <person name="Luecker S."/>
            <person name="Lage O.M."/>
            <person name="Pohl T."/>
            <person name="Merkel B.J."/>
            <person name="Hornburger P."/>
            <person name="Mueller R.-W."/>
            <person name="Bruemmer F."/>
            <person name="Labrenz M."/>
            <person name="Spormann A.M."/>
            <person name="Op den Camp H."/>
            <person name="Overmann J."/>
            <person name="Amann R."/>
            <person name="Jetten M.S.M."/>
            <person name="Mascher T."/>
            <person name="Medema M.H."/>
            <person name="Devos D.P."/>
            <person name="Kaster A.-K."/>
            <person name="Ovreas L."/>
            <person name="Rohde M."/>
            <person name="Galperin M.Y."/>
            <person name="Jogler C."/>
        </authorList>
    </citation>
    <scope>NUCLEOTIDE SEQUENCE [LARGE SCALE GENOMIC DNA]</scope>
    <source>
        <strain evidence="3 4">V144</strain>
    </source>
</reference>
<keyword evidence="1" id="KW-0175">Coiled coil</keyword>
<dbReference type="Gene3D" id="1.25.40.10">
    <property type="entry name" value="Tetratricopeptide repeat domain"/>
    <property type="match status" value="1"/>
</dbReference>
<proteinExistence type="predicted"/>
<keyword evidence="2" id="KW-0812">Transmembrane</keyword>
<protein>
    <recommendedName>
        <fullName evidence="5">Tetratricopeptide repeat protein</fullName>
    </recommendedName>
</protein>
<accession>A0A517VSN4</accession>
<feature type="transmembrane region" description="Helical" evidence="2">
    <location>
        <begin position="89"/>
        <end position="107"/>
    </location>
</feature>
<dbReference type="AlphaFoldDB" id="A0A517VSN4"/>
<evidence type="ECO:0000256" key="2">
    <source>
        <dbReference type="SAM" id="Phobius"/>
    </source>
</evidence>
<gene>
    <name evidence="3" type="ORF">V144x_14700</name>
</gene>
<feature type="coiled-coil region" evidence="1">
    <location>
        <begin position="253"/>
        <end position="310"/>
    </location>
</feature>
<dbReference type="RefSeq" id="WP_144983447.1">
    <property type="nucleotide sequence ID" value="NZ_CP037920.1"/>
</dbReference>
<keyword evidence="2" id="KW-1133">Transmembrane helix</keyword>
<dbReference type="SUPFAM" id="SSF48452">
    <property type="entry name" value="TPR-like"/>
    <property type="match status" value="1"/>
</dbReference>